<keyword evidence="1" id="KW-1133">Transmembrane helix</keyword>
<keyword evidence="1" id="KW-0812">Transmembrane</keyword>
<accession>A0A7G9G6X5</accession>
<dbReference type="Proteomes" id="UP000515823">
    <property type="component" value="Chromosome"/>
</dbReference>
<keyword evidence="1" id="KW-0472">Membrane</keyword>
<keyword evidence="3" id="KW-1185">Reference proteome</keyword>
<protein>
    <submittedName>
        <fullName evidence="2">Uncharacterized protein</fullName>
    </submittedName>
</protein>
<gene>
    <name evidence="2" type="ORF">H9Q78_05340</name>
</gene>
<dbReference type="RefSeq" id="WP_249304088.1">
    <property type="nucleotide sequence ID" value="NZ_CP060634.1"/>
</dbReference>
<reference evidence="2 3" key="1">
    <citation type="submission" date="2020-08" db="EMBL/GenBank/DDBJ databases">
        <authorList>
            <person name="Liu C."/>
            <person name="Sun Q."/>
        </authorList>
    </citation>
    <scope>NUCLEOTIDE SEQUENCE [LARGE SCALE GENOMIC DNA]</scope>
    <source>
        <strain evidence="2 3">NSJ-38</strain>
    </source>
</reference>
<feature type="transmembrane region" description="Helical" evidence="1">
    <location>
        <begin position="158"/>
        <end position="179"/>
    </location>
</feature>
<evidence type="ECO:0000313" key="3">
    <source>
        <dbReference type="Proteomes" id="UP000515823"/>
    </source>
</evidence>
<dbReference type="KEGG" id="qdo:H9Q78_05340"/>
<dbReference type="EMBL" id="CP060634">
    <property type="protein sequence ID" value="QNM06557.1"/>
    <property type="molecule type" value="Genomic_DNA"/>
</dbReference>
<dbReference type="AlphaFoldDB" id="A0A7G9G6X5"/>
<name>A0A7G9G6X5_9FIRM</name>
<proteinExistence type="predicted"/>
<evidence type="ECO:0000313" key="2">
    <source>
        <dbReference type="EMBL" id="QNM06557.1"/>
    </source>
</evidence>
<feature type="transmembrane region" description="Helical" evidence="1">
    <location>
        <begin position="301"/>
        <end position="319"/>
    </location>
</feature>
<organism evidence="2 3">
    <name type="scientific">Qiania dongpingensis</name>
    <dbReference type="NCBI Taxonomy" id="2763669"/>
    <lineage>
        <taxon>Bacteria</taxon>
        <taxon>Bacillati</taxon>
        <taxon>Bacillota</taxon>
        <taxon>Clostridia</taxon>
        <taxon>Lachnospirales</taxon>
        <taxon>Lachnospiraceae</taxon>
        <taxon>Qiania</taxon>
    </lineage>
</organism>
<feature type="transmembrane region" description="Helical" evidence="1">
    <location>
        <begin position="199"/>
        <end position="222"/>
    </location>
</feature>
<sequence>MKVTEDKFLDMFTSDTFSIDSETADEILRYIARFYESTGRHRYHIISRYVNKKMEQGQDIIEYLLYNIHDTILYLDIVIAHSPDSFKDIFEENESSVAEIKLKLEKLYDHIALEEERLIKNSQIMGFSKMEIQNNVMNEFNVSIDKFQKKTDEISNTLNANIITVVGLFSAIIFVFFGGITGMSSVIKGIFDLKTKDDIIIPLIVLTFIGFVIFNVIFLLLYSIAKIVNKNIGLTIALPRANFYSIHDDIGNETYAVCEDDRLLKAFDDIKKARRYQKRKRFLSVTFSWLCRCIKRVLLRYPYVALMNVVFVSIFLILYSQL</sequence>
<evidence type="ECO:0000256" key="1">
    <source>
        <dbReference type="SAM" id="Phobius"/>
    </source>
</evidence>